<evidence type="ECO:0000313" key="2">
    <source>
        <dbReference type="EMBL" id="KAL0916083.1"/>
    </source>
</evidence>
<feature type="region of interest" description="Disordered" evidence="1">
    <location>
        <begin position="57"/>
        <end position="137"/>
    </location>
</feature>
<organism evidence="2 3">
    <name type="scientific">Dendrobium thyrsiflorum</name>
    <name type="common">Pinecone-like raceme dendrobium</name>
    <name type="synonym">Orchid</name>
    <dbReference type="NCBI Taxonomy" id="117978"/>
    <lineage>
        <taxon>Eukaryota</taxon>
        <taxon>Viridiplantae</taxon>
        <taxon>Streptophyta</taxon>
        <taxon>Embryophyta</taxon>
        <taxon>Tracheophyta</taxon>
        <taxon>Spermatophyta</taxon>
        <taxon>Magnoliopsida</taxon>
        <taxon>Liliopsida</taxon>
        <taxon>Asparagales</taxon>
        <taxon>Orchidaceae</taxon>
        <taxon>Epidendroideae</taxon>
        <taxon>Malaxideae</taxon>
        <taxon>Dendrobiinae</taxon>
        <taxon>Dendrobium</taxon>
    </lineage>
</organism>
<evidence type="ECO:0000313" key="3">
    <source>
        <dbReference type="Proteomes" id="UP001552299"/>
    </source>
</evidence>
<feature type="compositionally biased region" description="Basic and acidic residues" evidence="1">
    <location>
        <begin position="81"/>
        <end position="91"/>
    </location>
</feature>
<dbReference type="AlphaFoldDB" id="A0ABD0UTD0"/>
<accession>A0ABD0UTD0</accession>
<dbReference type="Proteomes" id="UP001552299">
    <property type="component" value="Unassembled WGS sequence"/>
</dbReference>
<comment type="caution">
    <text evidence="2">The sequence shown here is derived from an EMBL/GenBank/DDBJ whole genome shotgun (WGS) entry which is preliminary data.</text>
</comment>
<evidence type="ECO:0000256" key="1">
    <source>
        <dbReference type="SAM" id="MobiDB-lite"/>
    </source>
</evidence>
<protein>
    <submittedName>
        <fullName evidence="2">Uncharacterized protein</fullName>
    </submittedName>
</protein>
<name>A0ABD0UTD0_DENTH</name>
<feature type="compositionally biased region" description="Basic and acidic residues" evidence="1">
    <location>
        <begin position="59"/>
        <end position="73"/>
    </location>
</feature>
<gene>
    <name evidence="2" type="ORF">M5K25_013565</name>
</gene>
<proteinExistence type="predicted"/>
<keyword evidence="3" id="KW-1185">Reference proteome</keyword>
<sequence>MVPKGPLRRGAPFAVNSGETTTTSAQILSIFRAGLCEDLCNKLFARNITTLESAYNLASEKEQSQSENAKETNLDLSLGLKAHDDDHENDPRAAVGSFGQPEKLSSVDGTGIKPSANSESESRKRKSSSATNLEMRM</sequence>
<dbReference type="EMBL" id="JANQDX010000011">
    <property type="protein sequence ID" value="KAL0916083.1"/>
    <property type="molecule type" value="Genomic_DNA"/>
</dbReference>
<reference evidence="2 3" key="1">
    <citation type="journal article" date="2024" name="Plant Biotechnol. J.">
        <title>Dendrobium thyrsiflorum genome and its molecular insights into genes involved in important horticultural traits.</title>
        <authorList>
            <person name="Chen B."/>
            <person name="Wang J.Y."/>
            <person name="Zheng P.J."/>
            <person name="Li K.L."/>
            <person name="Liang Y.M."/>
            <person name="Chen X.F."/>
            <person name="Zhang C."/>
            <person name="Zhao X."/>
            <person name="He X."/>
            <person name="Zhang G.Q."/>
            <person name="Liu Z.J."/>
            <person name="Xu Q."/>
        </authorList>
    </citation>
    <scope>NUCLEOTIDE SEQUENCE [LARGE SCALE GENOMIC DNA]</scope>
    <source>
        <strain evidence="2">GZMU011</strain>
    </source>
</reference>